<dbReference type="EMBL" id="LK391707">
    <property type="protein sequence ID" value="CDR94260.1"/>
    <property type="molecule type" value="Genomic_DNA"/>
</dbReference>
<dbReference type="KEGG" id="bbig:BBBOND_0105690"/>
<feature type="region of interest" description="Disordered" evidence="1">
    <location>
        <begin position="90"/>
        <end position="119"/>
    </location>
</feature>
<feature type="compositionally biased region" description="Basic and acidic residues" evidence="1">
    <location>
        <begin position="1"/>
        <end position="10"/>
    </location>
</feature>
<dbReference type="AlphaFoldDB" id="A0A061D964"/>
<sequence>MGACQSRDEQEVAVTTPKRGGATNVCDERLEDRLLTIPEISYGPFNRVALEWDTLGQLIPYNPESIRSATSAQSGDAVSEAHQVRKQLTSIKQPANLAKGDDNAASTNMQRFNSRGVTDDKQSLDQFRRAIVMWTNFKTSTNAVKKLHGVTDAWSYLDAENVPLPQEMFGSDGSESINELQGSEVSVGSALTQEDGPDGAMPDLCESGDGHVPIVTTEENVHLPFQDLRQSLNDLTQQPSSFVTHPASPMESDAPMENIDDAIDWLNYELVLRPYSSKDTARHSYKCIYRPRREFSPRDRVYRLDSNLLQLLGDILDPFQSHNEDQDRLSVGPKVKLLLNQLVSVKEWGSSTIQDNANSVQGVVTRKTKRVMRRPFDLRALSTISDSGDVQSPCAHPFYCLEDSGCDAGSGAYRDIHGTKENKHSINSTGNYRPHGRYGDMSDIPLLF</sequence>
<reference evidence="3" key="1">
    <citation type="journal article" date="2014" name="Nucleic Acids Res.">
        <title>The evolutionary dynamics of variant antigen genes in Babesia reveal a history of genomic innovation underlying host-parasite interaction.</title>
        <authorList>
            <person name="Jackson A.P."/>
            <person name="Otto T.D."/>
            <person name="Darby A."/>
            <person name="Ramaprasad A."/>
            <person name="Xia D."/>
            <person name="Echaide I.E."/>
            <person name="Farber M."/>
            <person name="Gahlot S."/>
            <person name="Gamble J."/>
            <person name="Gupta D."/>
            <person name="Gupta Y."/>
            <person name="Jackson L."/>
            <person name="Malandrin L."/>
            <person name="Malas T.B."/>
            <person name="Moussa E."/>
            <person name="Nair M."/>
            <person name="Reid A.J."/>
            <person name="Sanders M."/>
            <person name="Sharma J."/>
            <person name="Tracey A."/>
            <person name="Quail M.A."/>
            <person name="Weir W."/>
            <person name="Wastling J.M."/>
            <person name="Hall N."/>
            <person name="Willadsen P."/>
            <person name="Lingelbach K."/>
            <person name="Shiels B."/>
            <person name="Tait A."/>
            <person name="Berriman M."/>
            <person name="Allred D.R."/>
            <person name="Pain A."/>
        </authorList>
    </citation>
    <scope>NUCLEOTIDE SEQUENCE [LARGE SCALE GENOMIC DNA]</scope>
    <source>
        <strain evidence="3">Bond</strain>
    </source>
</reference>
<dbReference type="GeneID" id="24562801"/>
<dbReference type="OrthoDB" id="365245at2759"/>
<gene>
    <name evidence="2" type="ORF">BBBOND_0105690</name>
</gene>
<dbReference type="VEuPathDB" id="PiroplasmaDB:BBBOND_0105690"/>
<keyword evidence="3" id="KW-1185">Reference proteome</keyword>
<evidence type="ECO:0000313" key="3">
    <source>
        <dbReference type="Proteomes" id="UP000033188"/>
    </source>
</evidence>
<name>A0A061D964_BABBI</name>
<dbReference type="RefSeq" id="XP_012766446.1">
    <property type="nucleotide sequence ID" value="XM_012910992.1"/>
</dbReference>
<evidence type="ECO:0000256" key="1">
    <source>
        <dbReference type="SAM" id="MobiDB-lite"/>
    </source>
</evidence>
<evidence type="ECO:0000313" key="2">
    <source>
        <dbReference type="EMBL" id="CDR94260.1"/>
    </source>
</evidence>
<protein>
    <submittedName>
        <fullName evidence="2">Uncharacterized protein</fullName>
    </submittedName>
</protein>
<feature type="region of interest" description="Disordered" evidence="1">
    <location>
        <begin position="1"/>
        <end position="21"/>
    </location>
</feature>
<organism evidence="2 3">
    <name type="scientific">Babesia bigemina</name>
    <dbReference type="NCBI Taxonomy" id="5866"/>
    <lineage>
        <taxon>Eukaryota</taxon>
        <taxon>Sar</taxon>
        <taxon>Alveolata</taxon>
        <taxon>Apicomplexa</taxon>
        <taxon>Aconoidasida</taxon>
        <taxon>Piroplasmida</taxon>
        <taxon>Babesiidae</taxon>
        <taxon>Babesia</taxon>
    </lineage>
</organism>
<dbReference type="Proteomes" id="UP000033188">
    <property type="component" value="Chromosome 1"/>
</dbReference>
<feature type="compositionally biased region" description="Polar residues" evidence="1">
    <location>
        <begin position="104"/>
        <end position="116"/>
    </location>
</feature>
<proteinExistence type="predicted"/>
<dbReference type="OMA" id="SYKCIYR"/>
<accession>A0A061D964</accession>